<evidence type="ECO:0000313" key="2">
    <source>
        <dbReference type="EMBL" id="GBR72729.1"/>
    </source>
</evidence>
<dbReference type="EMBL" id="BGZN01000002">
    <property type="protein sequence ID" value="GBR72729.1"/>
    <property type="molecule type" value="Genomic_DNA"/>
</dbReference>
<evidence type="ECO:0000256" key="1">
    <source>
        <dbReference type="SAM" id="SignalP"/>
    </source>
</evidence>
<dbReference type="Proteomes" id="UP000269352">
    <property type="component" value="Unassembled WGS sequence"/>
</dbReference>
<gene>
    <name evidence="2" type="ORF">NO1_0225</name>
</gene>
<sequence>MKHFLICAVTIFLTLAIVGCGKSAQETIVQETIVEKEYYYTDNPNPSNTENSLGYLRYNVFVSDNTGFDNLDFLSSSYEILDHIISSPNNINTSQFVYYYIYTNNKLIINRSTFRANVNAITISYSIFMNNSNTYTPIRTDAYKVNGTSLSYPECPPYIEIDMSKYAMVSLSLTK</sequence>
<organism evidence="2 3">
    <name type="scientific">Termititenax aidoneus</name>
    <dbReference type="NCBI Taxonomy" id="2218524"/>
    <lineage>
        <taxon>Bacteria</taxon>
        <taxon>Bacillati</taxon>
        <taxon>Candidatus Margulisiibacteriota</taxon>
        <taxon>Candidatus Termititenacia</taxon>
        <taxon>Candidatus Termititenacales</taxon>
        <taxon>Candidatus Termititenacaceae</taxon>
        <taxon>Candidatus Termititenax</taxon>
    </lineage>
</organism>
<keyword evidence="3" id="KW-1185">Reference proteome</keyword>
<dbReference type="PROSITE" id="PS51257">
    <property type="entry name" value="PROKAR_LIPOPROTEIN"/>
    <property type="match status" value="1"/>
</dbReference>
<dbReference type="AlphaFoldDB" id="A0A388TAL5"/>
<feature type="chain" id="PRO_5017347914" evidence="1">
    <location>
        <begin position="25"/>
        <end position="175"/>
    </location>
</feature>
<reference evidence="2 3" key="1">
    <citation type="journal article" date="2019" name="ISME J.">
        <title>Genome analyses of uncultured TG2/ZB3 bacteria in 'Margulisbacteria' specifically attached to ectosymbiotic spirochetes of protists in the termite gut.</title>
        <authorList>
            <person name="Utami Y.D."/>
            <person name="Kuwahara H."/>
            <person name="Igai K."/>
            <person name="Murakami T."/>
            <person name="Sugaya K."/>
            <person name="Morikawa T."/>
            <person name="Nagura Y."/>
            <person name="Yuki M."/>
            <person name="Deevong P."/>
            <person name="Inoue T."/>
            <person name="Kihara K."/>
            <person name="Lo N."/>
            <person name="Yamada A."/>
            <person name="Ohkuma M."/>
            <person name="Hongoh Y."/>
        </authorList>
    </citation>
    <scope>NUCLEOTIDE SEQUENCE [LARGE SCALE GENOMIC DNA]</scope>
    <source>
        <strain evidence="2">NkOx7-01</strain>
    </source>
</reference>
<protein>
    <submittedName>
        <fullName evidence="2">Uncharacterized protein</fullName>
    </submittedName>
</protein>
<proteinExistence type="predicted"/>
<keyword evidence="1" id="KW-0732">Signal</keyword>
<comment type="caution">
    <text evidence="2">The sequence shown here is derived from an EMBL/GenBank/DDBJ whole genome shotgun (WGS) entry which is preliminary data.</text>
</comment>
<accession>A0A388TAL5</accession>
<name>A0A388TAL5_TERA1</name>
<feature type="signal peptide" evidence="1">
    <location>
        <begin position="1"/>
        <end position="24"/>
    </location>
</feature>
<evidence type="ECO:0000313" key="3">
    <source>
        <dbReference type="Proteomes" id="UP000269352"/>
    </source>
</evidence>